<dbReference type="AlphaFoldDB" id="A0A2R5FAX0"/>
<evidence type="ECO:0000256" key="1">
    <source>
        <dbReference type="SAM" id="MobiDB-lite"/>
    </source>
</evidence>
<keyword evidence="2" id="KW-0132">Cell division</keyword>
<dbReference type="GO" id="GO:0051301">
    <property type="term" value="P:cell division"/>
    <property type="evidence" value="ECO:0007669"/>
    <property type="project" value="UniProtKB-KW"/>
</dbReference>
<sequence length="72" mass="7863">MAQQHPSTVGSPHDSRSVAAEEKQSTQQSSRRGQDVKKARGMNEEIGKSPHEAGTDQRVEDAKKSGHSRNSH</sequence>
<feature type="compositionally biased region" description="Basic and acidic residues" evidence="1">
    <location>
        <begin position="32"/>
        <end position="64"/>
    </location>
</feature>
<reference evidence="2 3" key="1">
    <citation type="journal article" date="2018" name="Environ. Microbiol.">
        <title>Isolation and genomic characterization of Novimethylophilus kurashikiensis gen. nov. sp. nov., a new lanthanide-dependent methylotrophic species of Methylophilaceae.</title>
        <authorList>
            <person name="Lv H."/>
            <person name="Sahin N."/>
            <person name="Tani A."/>
        </authorList>
    </citation>
    <scope>NUCLEOTIDE SEQUENCE [LARGE SCALE GENOMIC DNA]</scope>
    <source>
        <strain evidence="2 3">La2-4</strain>
    </source>
</reference>
<protein>
    <submittedName>
        <fullName evidence="2">Cell division protein FtsK</fullName>
    </submittedName>
</protein>
<organism evidence="2 3">
    <name type="scientific">Novimethylophilus kurashikiensis</name>
    <dbReference type="NCBI Taxonomy" id="1825523"/>
    <lineage>
        <taxon>Bacteria</taxon>
        <taxon>Pseudomonadati</taxon>
        <taxon>Pseudomonadota</taxon>
        <taxon>Betaproteobacteria</taxon>
        <taxon>Nitrosomonadales</taxon>
        <taxon>Methylophilaceae</taxon>
        <taxon>Novimethylophilus</taxon>
    </lineage>
</organism>
<evidence type="ECO:0000313" key="2">
    <source>
        <dbReference type="EMBL" id="GBG14698.1"/>
    </source>
</evidence>
<accession>A0A2R5FAX0</accession>
<keyword evidence="3" id="KW-1185">Reference proteome</keyword>
<feature type="region of interest" description="Disordered" evidence="1">
    <location>
        <begin position="1"/>
        <end position="72"/>
    </location>
</feature>
<dbReference type="Proteomes" id="UP000245081">
    <property type="component" value="Unassembled WGS sequence"/>
</dbReference>
<dbReference type="RefSeq" id="WP_109015878.1">
    <property type="nucleotide sequence ID" value="NZ_BDOQ01000009.1"/>
</dbReference>
<comment type="caution">
    <text evidence="2">The sequence shown here is derived from an EMBL/GenBank/DDBJ whole genome shotgun (WGS) entry which is preliminary data.</text>
</comment>
<evidence type="ECO:0000313" key="3">
    <source>
        <dbReference type="Proteomes" id="UP000245081"/>
    </source>
</evidence>
<proteinExistence type="predicted"/>
<gene>
    <name evidence="2" type="ORF">NMK_2299</name>
</gene>
<keyword evidence="2" id="KW-0131">Cell cycle</keyword>
<feature type="compositionally biased region" description="Polar residues" evidence="1">
    <location>
        <begin position="1"/>
        <end position="10"/>
    </location>
</feature>
<dbReference type="EMBL" id="BDOQ01000009">
    <property type="protein sequence ID" value="GBG14698.1"/>
    <property type="molecule type" value="Genomic_DNA"/>
</dbReference>
<feature type="compositionally biased region" description="Basic and acidic residues" evidence="1">
    <location>
        <begin position="13"/>
        <end position="24"/>
    </location>
</feature>
<name>A0A2R5FAX0_9PROT</name>